<evidence type="ECO:0000313" key="1">
    <source>
        <dbReference type="EMBL" id="ETO33562.1"/>
    </source>
</evidence>
<name>X6P7E9_RETFI</name>
<protein>
    <submittedName>
        <fullName evidence="1">Uncharacterized protein</fullName>
    </submittedName>
</protein>
<accession>X6P7E9</accession>
<keyword evidence="2" id="KW-1185">Reference proteome</keyword>
<dbReference type="Proteomes" id="UP000023152">
    <property type="component" value="Unassembled WGS sequence"/>
</dbReference>
<dbReference type="AlphaFoldDB" id="X6P7E9"/>
<organism evidence="1 2">
    <name type="scientific">Reticulomyxa filosa</name>
    <dbReference type="NCBI Taxonomy" id="46433"/>
    <lineage>
        <taxon>Eukaryota</taxon>
        <taxon>Sar</taxon>
        <taxon>Rhizaria</taxon>
        <taxon>Retaria</taxon>
        <taxon>Foraminifera</taxon>
        <taxon>Monothalamids</taxon>
        <taxon>Reticulomyxidae</taxon>
        <taxon>Reticulomyxa</taxon>
    </lineage>
</organism>
<reference evidence="1 2" key="1">
    <citation type="journal article" date="2013" name="Curr. Biol.">
        <title>The Genome of the Foraminiferan Reticulomyxa filosa.</title>
        <authorList>
            <person name="Glockner G."/>
            <person name="Hulsmann N."/>
            <person name="Schleicher M."/>
            <person name="Noegel A.A."/>
            <person name="Eichinger L."/>
            <person name="Gallinger C."/>
            <person name="Pawlowski J."/>
            <person name="Sierra R."/>
            <person name="Euteneuer U."/>
            <person name="Pillet L."/>
            <person name="Moustafa A."/>
            <person name="Platzer M."/>
            <person name="Groth M."/>
            <person name="Szafranski K."/>
            <person name="Schliwa M."/>
        </authorList>
    </citation>
    <scope>NUCLEOTIDE SEQUENCE [LARGE SCALE GENOMIC DNA]</scope>
</reference>
<comment type="caution">
    <text evidence="1">The sequence shown here is derived from an EMBL/GenBank/DDBJ whole genome shotgun (WGS) entry which is preliminary data.</text>
</comment>
<sequence>MTTADTYISKKKDGLPSKDDDDWIKTALDSLTNKQAALFKRWVNCFVPGMKTTKSRLIVLTPLRLLCIRKKKFGRSIHKIVRLMDFVVVDVNDQKSEKETLVTIDTCSFPADSSLTQSRQAKSLKTLQLQFYFVKDIDKEFLEMLQWCLYILTRGLPPRFEPKLNIPLSYRKKIEDTVMPVQYVVDRYVSSCDAQNANRNAGVAAFGSVVDFVLNLNNSDIFDLRTAFLVAKRSNHSNFGLSAT</sequence>
<proteinExistence type="predicted"/>
<evidence type="ECO:0000313" key="2">
    <source>
        <dbReference type="Proteomes" id="UP000023152"/>
    </source>
</evidence>
<gene>
    <name evidence="1" type="ORF">RFI_03540</name>
</gene>
<dbReference type="EMBL" id="ASPP01003299">
    <property type="protein sequence ID" value="ETO33562.1"/>
    <property type="molecule type" value="Genomic_DNA"/>
</dbReference>